<dbReference type="EMBL" id="CP010994">
    <property type="protein sequence ID" value="AMN37197.1"/>
    <property type="molecule type" value="Genomic_DNA"/>
</dbReference>
<evidence type="ECO:0000259" key="1">
    <source>
        <dbReference type="Pfam" id="PF00753"/>
    </source>
</evidence>
<dbReference type="Gene3D" id="2.10.270.10">
    <property type="entry name" value="Cholin Binding"/>
    <property type="match status" value="1"/>
</dbReference>
<dbReference type="SUPFAM" id="SSF69360">
    <property type="entry name" value="Cell wall binding repeat"/>
    <property type="match status" value="1"/>
</dbReference>
<dbReference type="PANTHER" id="PTHR30619">
    <property type="entry name" value="DNA INTERNALIZATION/COMPETENCE PROTEIN COMEC/REC2"/>
    <property type="match status" value="1"/>
</dbReference>
<evidence type="ECO:0000313" key="3">
    <source>
        <dbReference type="Proteomes" id="UP000070260"/>
    </source>
</evidence>
<dbReference type="Proteomes" id="UP000070260">
    <property type="component" value="Chromosome"/>
</dbReference>
<feature type="domain" description="Metallo-beta-lactamase" evidence="1">
    <location>
        <begin position="51"/>
        <end position="121"/>
    </location>
</feature>
<dbReference type="InterPro" id="IPR052159">
    <property type="entry name" value="Competence_DNA_uptake"/>
</dbReference>
<gene>
    <name evidence="2" type="ORF">JFP838_06775</name>
</gene>
<dbReference type="Gene3D" id="3.60.15.10">
    <property type="entry name" value="Ribonuclease Z/Hydroxyacylglutathione hydrolase-like"/>
    <property type="match status" value="1"/>
</dbReference>
<reference evidence="2 3" key="1">
    <citation type="journal article" date="2016" name="PLoS ONE">
        <title>Plasmid Characterization and Chromosome Analysis of Two netF+ Clostridium perfringens Isolates Associated with Foal and Canine Necrotizing Enteritis.</title>
        <authorList>
            <person name="Mehdizadeh Gohari I."/>
            <person name="Kropinski A.M."/>
            <person name="Weese S.J."/>
            <person name="Parreira V.R."/>
            <person name="Whitehead A.E."/>
            <person name="Boerlin P."/>
            <person name="Prescott J.F."/>
        </authorList>
    </citation>
    <scope>NUCLEOTIDE SEQUENCE [LARGE SCALE GENOMIC DNA]</scope>
    <source>
        <strain evidence="2 3">JP838</strain>
    </source>
</reference>
<accession>A0A140GUA9</accession>
<protein>
    <recommendedName>
        <fullName evidence="1">Metallo-beta-lactamase domain-containing protein</fullName>
    </recommendedName>
</protein>
<dbReference type="AlphaFoldDB" id="A0A140GUA9"/>
<dbReference type="SUPFAM" id="SSF56281">
    <property type="entry name" value="Metallo-hydrolase/oxidoreductase"/>
    <property type="match status" value="1"/>
</dbReference>
<sequence length="361" mass="42009">MDKHYSLINAIREVIGLNQEEKPTIPNISIFKDIVIHFPHFSDKHRPAYPDISLIENHNGDVYLFDGGEKISQYDVEKYLYSKNIFKVDKIFITHSHSDHISGIPYLIDKFGCKELYCKTPDWNSMPSIEINEWKTKELHEEMIAKAQSIGARIIELNDDIKIQLTDKSDIWVYNTQNTNYSNYNNISLGFLFRYYYNNQDAIRYFIQGDMSYSSEEFVGGQNIGKVDILKMGHHGNTSSNGEKWLGYLRPDYSIATIAYPPGNQVRLNTMRSKFVNSKVLIPNENRDYMNIAIDKDNGSIFTSAIEHVISNSWYQRDNGDWFYFKSDGFFATNESLIINERKYYFDINSKCTNPEGENIE</sequence>
<dbReference type="InterPro" id="IPR001279">
    <property type="entry name" value="Metallo-B-lactamas"/>
</dbReference>
<organism evidence="2 3">
    <name type="scientific">Clostridium perfringens</name>
    <dbReference type="NCBI Taxonomy" id="1502"/>
    <lineage>
        <taxon>Bacteria</taxon>
        <taxon>Bacillati</taxon>
        <taxon>Bacillota</taxon>
        <taxon>Clostridia</taxon>
        <taxon>Eubacteriales</taxon>
        <taxon>Clostridiaceae</taxon>
        <taxon>Clostridium</taxon>
    </lineage>
</organism>
<dbReference type="PANTHER" id="PTHR30619:SF7">
    <property type="entry name" value="BETA-LACTAMASE DOMAIN PROTEIN"/>
    <property type="match status" value="1"/>
</dbReference>
<proteinExistence type="predicted"/>
<dbReference type="InterPro" id="IPR036866">
    <property type="entry name" value="RibonucZ/Hydroxyglut_hydro"/>
</dbReference>
<evidence type="ECO:0000313" key="2">
    <source>
        <dbReference type="EMBL" id="AMN37197.1"/>
    </source>
</evidence>
<dbReference type="Pfam" id="PF00753">
    <property type="entry name" value="Lactamase_B"/>
    <property type="match status" value="1"/>
</dbReference>
<name>A0A140GUA9_CLOPF</name>
<dbReference type="PATRIC" id="fig|1502.177.peg.1380"/>